<dbReference type="InterPro" id="IPR046820">
    <property type="entry name" value="MmeI_TRD"/>
</dbReference>
<dbReference type="SUPFAM" id="SSF53335">
    <property type="entry name" value="S-adenosyl-L-methionine-dependent methyltransferases"/>
    <property type="match status" value="1"/>
</dbReference>
<keyword evidence="2" id="KW-0489">Methyltransferase</keyword>
<evidence type="ECO:0000256" key="3">
    <source>
        <dbReference type="ARBA" id="ARBA00022679"/>
    </source>
</evidence>
<dbReference type="InterPro" id="IPR011639">
    <property type="entry name" value="MethylTrfase_TaqI-like_dom"/>
</dbReference>
<evidence type="ECO:0000256" key="2">
    <source>
        <dbReference type="ARBA" id="ARBA00022603"/>
    </source>
</evidence>
<dbReference type="Pfam" id="PF07669">
    <property type="entry name" value="Eco57I"/>
    <property type="match status" value="1"/>
</dbReference>
<dbReference type="Pfam" id="PF20466">
    <property type="entry name" value="MmeI_TRD"/>
    <property type="match status" value="1"/>
</dbReference>
<feature type="domain" description="MmeI-like target recognition" evidence="8">
    <location>
        <begin position="1155"/>
        <end position="1217"/>
    </location>
</feature>
<reference evidence="9 10" key="1">
    <citation type="submission" date="2015-09" db="EMBL/GenBank/DDBJ databases">
        <authorList>
            <consortium name="Swine Surveillance"/>
        </authorList>
    </citation>
    <scope>NUCLEOTIDE SEQUENCE [LARGE SCALE GENOMIC DNA]</scope>
    <source>
        <strain evidence="9 10">CECT 4292</strain>
    </source>
</reference>
<dbReference type="GO" id="GO:0006304">
    <property type="term" value="P:DNA modification"/>
    <property type="evidence" value="ECO:0007669"/>
    <property type="project" value="InterPro"/>
</dbReference>
<dbReference type="PANTHER" id="PTHR33841">
    <property type="entry name" value="DNA METHYLTRANSFERASE YEEA-RELATED"/>
    <property type="match status" value="1"/>
</dbReference>
<comment type="catalytic activity">
    <reaction evidence="5">
        <text>a 2'-deoxyadenosine in DNA + S-adenosyl-L-methionine = an N(6)-methyl-2'-deoxyadenosine in DNA + S-adenosyl-L-homocysteine + H(+)</text>
        <dbReference type="Rhea" id="RHEA:15197"/>
        <dbReference type="Rhea" id="RHEA-COMP:12418"/>
        <dbReference type="Rhea" id="RHEA-COMP:12419"/>
        <dbReference type="ChEBI" id="CHEBI:15378"/>
        <dbReference type="ChEBI" id="CHEBI:57856"/>
        <dbReference type="ChEBI" id="CHEBI:59789"/>
        <dbReference type="ChEBI" id="CHEBI:90615"/>
        <dbReference type="ChEBI" id="CHEBI:90616"/>
        <dbReference type="EC" id="2.1.1.72"/>
    </reaction>
</comment>
<proteinExistence type="predicted"/>
<dbReference type="OrthoDB" id="9806213at2"/>
<dbReference type="GO" id="GO:0032259">
    <property type="term" value="P:methylation"/>
    <property type="evidence" value="ECO:0007669"/>
    <property type="project" value="UniProtKB-KW"/>
</dbReference>
<feature type="compositionally biased region" description="Basic residues" evidence="6">
    <location>
        <begin position="1343"/>
        <end position="1352"/>
    </location>
</feature>
<protein>
    <recommendedName>
        <fullName evidence="1">site-specific DNA-methyltransferase (adenine-specific)</fullName>
        <ecNumber evidence="1">2.1.1.72</ecNumber>
    </recommendedName>
</protein>
<dbReference type="RefSeq" id="WP_058276237.1">
    <property type="nucleotide sequence ID" value="NZ_CYPU01000011.1"/>
</dbReference>
<evidence type="ECO:0000256" key="5">
    <source>
        <dbReference type="ARBA" id="ARBA00047942"/>
    </source>
</evidence>
<feature type="region of interest" description="Disordered" evidence="6">
    <location>
        <begin position="1419"/>
        <end position="1441"/>
    </location>
</feature>
<feature type="compositionally biased region" description="Polar residues" evidence="6">
    <location>
        <begin position="1420"/>
        <end position="1441"/>
    </location>
</feature>
<feature type="domain" description="Type II methyltransferase M.TaqI-like" evidence="7">
    <location>
        <begin position="658"/>
        <end position="923"/>
    </location>
</feature>
<dbReference type="EMBL" id="CYPU01000011">
    <property type="protein sequence ID" value="CUH46443.1"/>
    <property type="molecule type" value="Genomic_DNA"/>
</dbReference>
<organism evidence="9 10">
    <name type="scientific">Ruegeria atlantica</name>
    <dbReference type="NCBI Taxonomy" id="81569"/>
    <lineage>
        <taxon>Bacteria</taxon>
        <taxon>Pseudomonadati</taxon>
        <taxon>Pseudomonadota</taxon>
        <taxon>Alphaproteobacteria</taxon>
        <taxon>Rhodobacterales</taxon>
        <taxon>Roseobacteraceae</taxon>
        <taxon>Ruegeria</taxon>
    </lineage>
</organism>
<evidence type="ECO:0000259" key="8">
    <source>
        <dbReference type="Pfam" id="PF20466"/>
    </source>
</evidence>
<dbReference type="PRINTS" id="PR00507">
    <property type="entry name" value="N12N6MTFRASE"/>
</dbReference>
<evidence type="ECO:0000256" key="6">
    <source>
        <dbReference type="SAM" id="MobiDB-lite"/>
    </source>
</evidence>
<dbReference type="InterPro" id="IPR029063">
    <property type="entry name" value="SAM-dependent_MTases_sf"/>
</dbReference>
<feature type="compositionally biased region" description="Basic and acidic residues" evidence="6">
    <location>
        <begin position="1331"/>
        <end position="1342"/>
    </location>
</feature>
<evidence type="ECO:0000313" key="10">
    <source>
        <dbReference type="Proteomes" id="UP000050783"/>
    </source>
</evidence>
<dbReference type="InterPro" id="IPR050953">
    <property type="entry name" value="N4_N6_ade-DNA_methylase"/>
</dbReference>
<name>A0A0P1EUZ7_9RHOB</name>
<keyword evidence="4" id="KW-0949">S-adenosyl-L-methionine</keyword>
<keyword evidence="3" id="KW-0808">Transferase</keyword>
<evidence type="ECO:0000256" key="4">
    <source>
        <dbReference type="ARBA" id="ARBA00022691"/>
    </source>
</evidence>
<dbReference type="Gene3D" id="3.40.50.150">
    <property type="entry name" value="Vaccinia Virus protein VP39"/>
    <property type="match status" value="1"/>
</dbReference>
<dbReference type="GO" id="GO:0009007">
    <property type="term" value="F:site-specific DNA-methyltransferase (adenine-specific) activity"/>
    <property type="evidence" value="ECO:0007669"/>
    <property type="project" value="UniProtKB-EC"/>
</dbReference>
<dbReference type="Proteomes" id="UP000050783">
    <property type="component" value="Unassembled WGS sequence"/>
</dbReference>
<dbReference type="GeneID" id="55491906"/>
<evidence type="ECO:0000259" key="7">
    <source>
        <dbReference type="Pfam" id="PF07669"/>
    </source>
</evidence>
<accession>A0A0P1EUZ7</accession>
<sequence>MSIRFDWLNLIELSGPFLAEPVLNQAMPDGLDALERNVGPRLRSAYIEWRDAVDASDPLLDAIHSAWIDEVLTNGLDYDEQTLLRGEEGLIGPILKLSADKSSRLPDMVLVDPSKPTEPLLLIGVHEPDLDLDVTQKKDGNIATPKEAMVNALRKSGCPLGLVTNGEAWTLVHAPEGEIASFATWYARMFGLERDTLRAFVSLLELSRFTGPASESLPELFNTSKAHQGDVTEALGDQVADAIEVLMRALDRADQDRNRDLLADVEPTTLYEAGLTLMMRLVVILSAEERDLLLLGDPIYDANYAISSLRAQLSATDPEILERRNSAWSRLLATFRLVHAGVDHPDLRLPALGGSLFHPDRFPFLEGRKRGSTWQSEAAEPLPIDDRTVLLLLEAIQRFRGRTLSYRALDVEQIGHVYEGLLDQTADRVTGLTLQLKGASKAKTPLVKLEKLERLNGSERIKHLVEVTERSEGAIKSDLEKSPDASDQARLLTSCRADADLRDRILPYVHLIDVDPWGMPIVHHDGAIVIVRGTDRRESGSHYTPKSLTEKIVEETLTPVVYRGPAEGVDEADWELKSPAEILDLKICDPAMGSGAFLVQVCRWLSVKLVEAWGNAEERGGFVDAEGAVHESQDTVKDPLPLDIEERTIEARRLIAEKCLYGVDMNPMAVELAKLSLWLTTVAKGRPFGFLDHNLRSGDSLLGIDDINQVIELNMKPKRGDQLNLFGRSIRSAVDQAIELRKQLRATPIRDVEDVKAMERLDQESRRLLDLPLLISDAFVGCILAKKKGSALSEELGEIGAHADEAVGANPEAVDLLSLSSRRDLSVDASNRKPRMPFHWPLEFPEVFEREDGGFDAFIGNPPFLGGQRITGIMGTVYRDWLVAFIAEGRRGSADLVSYFFLRVAALLRDEGSFGLLAVNTISEGDTREVGLDAILGQGFTIYAAYPNEKWPGSAAVVTSRVHARKGDWNANAILLGKETPYISAQLSDDTNWTPVPLKSNQSLAFQGCCTRSTGFIIPEDLAREMLSSDPKNCDVVFPYLNGRDLNSDPFQKATRWAINFWDWSEERASKYEVPFSYVAENAKPDRFRKKANGQFACAEPLRREWWLYEGKRSGLFHAIGRGHHFEKHPEGWVPTSNKLDRVLALTRVSKTLAFCLVDARSVYSDQTIIFATDDHATLSLLQSSIHSVYAWQHSSKLKNDLRYSRSDVLETFPFPRHVVANDMRDLGAALEKERNSIMVSQEIGLTKLYNSMHSQDKNSVRLQDMRDLHASIDQAVLASYDWSDIELEHDFHAVPYLPESDRIRFTISEGARREILRRLAELNRERYQEEVEQGLHGEAKEKKKSSPKRSKAVATPAEPTLPLDAPEPSAKKSPPKRDAILSFLKNRPGRHGKANIFQSVRMTSSEWKEAIDELVSEGLVSQQGTAPNFSYSISEAQKND</sequence>
<feature type="region of interest" description="Disordered" evidence="6">
    <location>
        <begin position="1331"/>
        <end position="1377"/>
    </location>
</feature>
<dbReference type="EC" id="2.1.1.72" evidence="1"/>
<evidence type="ECO:0000256" key="1">
    <source>
        <dbReference type="ARBA" id="ARBA00011900"/>
    </source>
</evidence>
<gene>
    <name evidence="9" type="ORF">RUA4292_00609</name>
</gene>
<evidence type="ECO:0000313" key="9">
    <source>
        <dbReference type="EMBL" id="CUH46443.1"/>
    </source>
</evidence>
<dbReference type="PANTHER" id="PTHR33841:SF1">
    <property type="entry name" value="DNA METHYLTRANSFERASE A"/>
    <property type="match status" value="1"/>
</dbReference>